<reference evidence="14" key="1">
    <citation type="journal article" date="2019" name="Int. J. Syst. Evol. Microbiol.">
        <title>The Global Catalogue of Microorganisms (GCM) 10K type strain sequencing project: providing services to taxonomists for standard genome sequencing and annotation.</title>
        <authorList>
            <consortium name="The Broad Institute Genomics Platform"/>
            <consortium name="The Broad Institute Genome Sequencing Center for Infectious Disease"/>
            <person name="Wu L."/>
            <person name="Ma J."/>
        </authorList>
    </citation>
    <scope>NUCLEOTIDE SEQUENCE [LARGE SCALE GENOMIC DNA]</scope>
    <source>
        <strain evidence="14">JCM 18423</strain>
    </source>
</reference>
<evidence type="ECO:0000256" key="6">
    <source>
        <dbReference type="ARBA" id="ARBA00022692"/>
    </source>
</evidence>
<feature type="transmembrane region" description="Helical" evidence="12">
    <location>
        <begin position="55"/>
        <end position="76"/>
    </location>
</feature>
<comment type="subcellular location">
    <subcellularLocation>
        <location evidence="1">Cell membrane</location>
        <topology evidence="1">Multi-pass membrane protein</topology>
    </subcellularLocation>
</comment>
<evidence type="ECO:0000256" key="2">
    <source>
        <dbReference type="ARBA" id="ARBA00009819"/>
    </source>
</evidence>
<evidence type="ECO:0000256" key="7">
    <source>
        <dbReference type="ARBA" id="ARBA00022723"/>
    </source>
</evidence>
<dbReference type="Pfam" id="PF01654">
    <property type="entry name" value="Cyt_bd_oxida_I"/>
    <property type="match status" value="1"/>
</dbReference>
<evidence type="ECO:0000256" key="1">
    <source>
        <dbReference type="ARBA" id="ARBA00004651"/>
    </source>
</evidence>
<keyword evidence="14" id="KW-1185">Reference proteome</keyword>
<feature type="transmembrane region" description="Helical" evidence="12">
    <location>
        <begin position="360"/>
        <end position="381"/>
    </location>
</feature>
<dbReference type="EMBL" id="BAABKD010000007">
    <property type="protein sequence ID" value="GAA5087360.1"/>
    <property type="molecule type" value="Genomic_DNA"/>
</dbReference>
<evidence type="ECO:0000313" key="13">
    <source>
        <dbReference type="EMBL" id="GAA5087360.1"/>
    </source>
</evidence>
<keyword evidence="10" id="KW-0408">Iron</keyword>
<protein>
    <submittedName>
        <fullName evidence="13">Cytochrome ubiquinol oxidase subunit I</fullName>
    </submittedName>
</protein>
<evidence type="ECO:0000256" key="9">
    <source>
        <dbReference type="ARBA" id="ARBA00022989"/>
    </source>
</evidence>
<keyword evidence="3" id="KW-0813">Transport</keyword>
<keyword evidence="11 12" id="KW-0472">Membrane</keyword>
<accession>A0ABP9LXF6</accession>
<evidence type="ECO:0000256" key="3">
    <source>
        <dbReference type="ARBA" id="ARBA00022448"/>
    </source>
</evidence>
<name>A0ABP9LXF6_9BURK</name>
<evidence type="ECO:0000256" key="4">
    <source>
        <dbReference type="ARBA" id="ARBA00022475"/>
    </source>
</evidence>
<evidence type="ECO:0000256" key="10">
    <source>
        <dbReference type="ARBA" id="ARBA00023004"/>
    </source>
</evidence>
<dbReference type="PANTHER" id="PTHR30365:SF14">
    <property type="entry name" value="CYTOCHROME BD MENAQUINOL OXIDASE SUBUNIT I-RELATED"/>
    <property type="match status" value="1"/>
</dbReference>
<comment type="caution">
    <text evidence="13">The sequence shown here is derived from an EMBL/GenBank/DDBJ whole genome shotgun (WGS) entry which is preliminary data.</text>
</comment>
<keyword evidence="5" id="KW-0349">Heme</keyword>
<dbReference type="InterPro" id="IPR002585">
    <property type="entry name" value="Cyt-d_ubiquinol_oxidase_su_1"/>
</dbReference>
<sequence length="446" mass="49124">MTYSALWFSQLQFFGSLSFMTIFFGMSLGLSWLLFYLRLRAIGEQQLLWLPMYRFWVRIFALAFLLGFASSMPVFIQLGSLWPTLFAKIHAVSSPLLAVALLGALVLKAGLLGLMLFAQRQLADWLHAAVVFLVALGYSGVAACLIALVSWMHTPTGVKWVDGNYEVSHWLQVIANPSLLWYGLLFITASFAMVACLMMAVLALRSVRRPLGEGERRVFQLAVYVGSVAWVGLLVAFVGNGHMVAEHQPIKAAAAMAYWQSDSVSSWLLIAWPSPADLSNHWSVGLNQRGQMWLGQDADGMLLGLDQVAGMSPPVLWVFIAVRVAMLAGLGMLALLTVGWRLGLTRHYDPSALTPRIKALMIYGGWLGPILWVAGLMYQLFGNLPFVVGQTITLNEIYAQHQLLPTVVSFIAYGLVYGLLTIGFIALVRSVARYGVVAVARHRGRA</sequence>
<evidence type="ECO:0000256" key="11">
    <source>
        <dbReference type="ARBA" id="ARBA00023136"/>
    </source>
</evidence>
<keyword evidence="6 12" id="KW-0812">Transmembrane</keyword>
<dbReference type="PANTHER" id="PTHR30365">
    <property type="entry name" value="CYTOCHROME D UBIQUINOL OXIDASE"/>
    <property type="match status" value="1"/>
</dbReference>
<dbReference type="Proteomes" id="UP001500227">
    <property type="component" value="Unassembled WGS sequence"/>
</dbReference>
<comment type="similarity">
    <text evidence="2">Belongs to the cytochrome ubiquinol oxidase subunit 1 family.</text>
</comment>
<evidence type="ECO:0000256" key="12">
    <source>
        <dbReference type="SAM" id="Phobius"/>
    </source>
</evidence>
<keyword evidence="9 12" id="KW-1133">Transmembrane helix</keyword>
<keyword evidence="7" id="KW-0479">Metal-binding</keyword>
<feature type="transmembrane region" description="Helical" evidence="12">
    <location>
        <begin position="218"/>
        <end position="239"/>
    </location>
</feature>
<feature type="transmembrane region" description="Helical" evidence="12">
    <location>
        <begin position="315"/>
        <end position="340"/>
    </location>
</feature>
<feature type="transmembrane region" description="Helical" evidence="12">
    <location>
        <begin position="96"/>
        <end position="118"/>
    </location>
</feature>
<keyword evidence="4" id="KW-1003">Cell membrane</keyword>
<proteinExistence type="inferred from homology"/>
<evidence type="ECO:0000256" key="5">
    <source>
        <dbReference type="ARBA" id="ARBA00022617"/>
    </source>
</evidence>
<gene>
    <name evidence="13" type="ORF">GCM10023337_07690</name>
</gene>
<feature type="transmembrane region" description="Helical" evidence="12">
    <location>
        <begin position="410"/>
        <end position="432"/>
    </location>
</feature>
<feature type="transmembrane region" description="Helical" evidence="12">
    <location>
        <begin position="125"/>
        <end position="152"/>
    </location>
</feature>
<evidence type="ECO:0000313" key="14">
    <source>
        <dbReference type="Proteomes" id="UP001500227"/>
    </source>
</evidence>
<organism evidence="13 14">
    <name type="scientific">Paenalcaligenes hermetiae</name>
    <dbReference type="NCBI Taxonomy" id="1157987"/>
    <lineage>
        <taxon>Bacteria</taxon>
        <taxon>Pseudomonadati</taxon>
        <taxon>Pseudomonadota</taxon>
        <taxon>Betaproteobacteria</taxon>
        <taxon>Burkholderiales</taxon>
        <taxon>Alcaligenaceae</taxon>
        <taxon>Paenalcaligenes</taxon>
    </lineage>
</organism>
<dbReference type="RefSeq" id="WP_345369768.1">
    <property type="nucleotide sequence ID" value="NZ_BAABKD010000007.1"/>
</dbReference>
<feature type="transmembrane region" description="Helical" evidence="12">
    <location>
        <begin position="12"/>
        <end position="35"/>
    </location>
</feature>
<keyword evidence="8" id="KW-0249">Electron transport</keyword>
<evidence type="ECO:0000256" key="8">
    <source>
        <dbReference type="ARBA" id="ARBA00022982"/>
    </source>
</evidence>
<feature type="transmembrane region" description="Helical" evidence="12">
    <location>
        <begin position="179"/>
        <end position="206"/>
    </location>
</feature>